<keyword evidence="3 4" id="KW-0440">LIM domain</keyword>
<feature type="compositionally biased region" description="Polar residues" evidence="6">
    <location>
        <begin position="864"/>
        <end position="879"/>
    </location>
</feature>
<dbReference type="EMBL" id="WBND01000118">
    <property type="protein sequence ID" value="NXC81916.1"/>
    <property type="molecule type" value="Genomic_DNA"/>
</dbReference>
<protein>
    <submittedName>
        <fullName evidence="9">LMO7 protein</fullName>
    </submittedName>
</protein>
<feature type="compositionally biased region" description="Basic and acidic residues" evidence="6">
    <location>
        <begin position="1236"/>
        <end position="1335"/>
    </location>
</feature>
<feature type="region of interest" description="Disordered" evidence="6">
    <location>
        <begin position="150"/>
        <end position="175"/>
    </location>
</feature>
<dbReference type="Pfam" id="PF00595">
    <property type="entry name" value="PDZ"/>
    <property type="match status" value="1"/>
</dbReference>
<feature type="compositionally biased region" description="Basic and acidic residues" evidence="6">
    <location>
        <begin position="1343"/>
        <end position="1358"/>
    </location>
</feature>
<dbReference type="Proteomes" id="UP000631545">
    <property type="component" value="Unassembled WGS sequence"/>
</dbReference>
<dbReference type="Pfam" id="PF15949">
    <property type="entry name" value="DUF4757"/>
    <property type="match status" value="2"/>
</dbReference>
<keyword evidence="2 4" id="KW-0862">Zinc</keyword>
<evidence type="ECO:0000259" key="8">
    <source>
        <dbReference type="PROSITE" id="PS50106"/>
    </source>
</evidence>
<evidence type="ECO:0000313" key="9">
    <source>
        <dbReference type="EMBL" id="NXC81916.1"/>
    </source>
</evidence>
<feature type="compositionally biased region" description="Low complexity" evidence="6">
    <location>
        <begin position="1480"/>
        <end position="1493"/>
    </location>
</feature>
<keyword evidence="10" id="KW-1185">Reference proteome</keyword>
<accession>A0A851QR33</accession>
<gene>
    <name evidence="9" type="primary">Lmo7</name>
    <name evidence="9" type="ORF">CERCOR_R08299</name>
</gene>
<feature type="region of interest" description="Disordered" evidence="6">
    <location>
        <begin position="1069"/>
        <end position="1096"/>
    </location>
</feature>
<comment type="caution">
    <text evidence="9">The sequence shown here is derived from an EMBL/GenBank/DDBJ whole genome shotgun (WGS) entry which is preliminary data.</text>
</comment>
<reference evidence="9" key="1">
    <citation type="submission" date="2019-09" db="EMBL/GenBank/DDBJ databases">
        <title>Bird 10,000 Genomes (B10K) Project - Family phase.</title>
        <authorList>
            <person name="Zhang G."/>
        </authorList>
    </citation>
    <scope>NUCLEOTIDE SEQUENCE</scope>
    <source>
        <strain evidence="9">OUT-0024</strain>
        <tissue evidence="9">Muscle</tissue>
    </source>
</reference>
<dbReference type="InterPro" id="IPR036034">
    <property type="entry name" value="PDZ_sf"/>
</dbReference>
<feature type="region of interest" description="Disordered" evidence="6">
    <location>
        <begin position="864"/>
        <end position="928"/>
    </location>
</feature>
<feature type="compositionally biased region" description="Polar residues" evidence="6">
    <location>
        <begin position="1197"/>
        <end position="1207"/>
    </location>
</feature>
<dbReference type="InterPro" id="IPR001781">
    <property type="entry name" value="Znf_LIM"/>
</dbReference>
<keyword evidence="5" id="KW-0175">Coiled coil</keyword>
<dbReference type="InterPro" id="IPR001478">
    <property type="entry name" value="PDZ"/>
</dbReference>
<dbReference type="PROSITE" id="PS50106">
    <property type="entry name" value="PDZ"/>
    <property type="match status" value="1"/>
</dbReference>
<feature type="region of interest" description="Disordered" evidence="6">
    <location>
        <begin position="1197"/>
        <end position="1411"/>
    </location>
</feature>
<feature type="compositionally biased region" description="Polar residues" evidence="6">
    <location>
        <begin position="1369"/>
        <end position="1397"/>
    </location>
</feature>
<organism evidence="9 10">
    <name type="scientific">Tychaedon coryphoeus</name>
    <name type="common">Karoo scrub-robin</name>
    <name type="synonym">Erythropygia coryphaeus</name>
    <dbReference type="NCBI Taxonomy" id="614051"/>
    <lineage>
        <taxon>Eukaryota</taxon>
        <taxon>Metazoa</taxon>
        <taxon>Chordata</taxon>
        <taxon>Craniata</taxon>
        <taxon>Vertebrata</taxon>
        <taxon>Euteleostomi</taxon>
        <taxon>Archelosauria</taxon>
        <taxon>Archosauria</taxon>
        <taxon>Dinosauria</taxon>
        <taxon>Saurischia</taxon>
        <taxon>Theropoda</taxon>
        <taxon>Coelurosauria</taxon>
        <taxon>Aves</taxon>
        <taxon>Neognathae</taxon>
        <taxon>Neoaves</taxon>
        <taxon>Telluraves</taxon>
        <taxon>Australaves</taxon>
        <taxon>Passeriformes</taxon>
        <taxon>Muscicapidae</taxon>
        <taxon>Cercotrichas</taxon>
    </lineage>
</organism>
<feature type="compositionally biased region" description="Basic and acidic residues" evidence="6">
    <location>
        <begin position="633"/>
        <end position="648"/>
    </location>
</feature>
<feature type="non-terminal residue" evidence="9">
    <location>
        <position position="1"/>
    </location>
</feature>
<dbReference type="InterPro" id="IPR036872">
    <property type="entry name" value="CH_dom_sf"/>
</dbReference>
<evidence type="ECO:0000256" key="4">
    <source>
        <dbReference type="PROSITE-ProRule" id="PRU00125"/>
    </source>
</evidence>
<proteinExistence type="predicted"/>
<evidence type="ECO:0000256" key="6">
    <source>
        <dbReference type="SAM" id="MobiDB-lite"/>
    </source>
</evidence>
<evidence type="ECO:0000259" key="7">
    <source>
        <dbReference type="PROSITE" id="PS50023"/>
    </source>
</evidence>
<dbReference type="SUPFAM" id="SSF47576">
    <property type="entry name" value="Calponin-homology domain, CH-domain"/>
    <property type="match status" value="1"/>
</dbReference>
<dbReference type="Gene3D" id="2.10.110.10">
    <property type="entry name" value="Cysteine Rich Protein"/>
    <property type="match status" value="1"/>
</dbReference>
<dbReference type="InterPro" id="IPR029978">
    <property type="entry name" value="LMO-7"/>
</dbReference>
<dbReference type="SMART" id="SM00132">
    <property type="entry name" value="LIM"/>
    <property type="match status" value="1"/>
</dbReference>
<feature type="compositionally biased region" description="Basic and acidic residues" evidence="6">
    <location>
        <begin position="241"/>
        <end position="251"/>
    </location>
</feature>
<feature type="compositionally biased region" description="Polar residues" evidence="6">
    <location>
        <begin position="1520"/>
        <end position="1547"/>
    </location>
</feature>
<feature type="compositionally biased region" description="Acidic residues" evidence="6">
    <location>
        <begin position="1219"/>
        <end position="1229"/>
    </location>
</feature>
<feature type="domain" description="LIM zinc-binding" evidence="7">
    <location>
        <begin position="1553"/>
        <end position="1619"/>
    </location>
</feature>
<dbReference type="CDD" id="cd08368">
    <property type="entry name" value="LIM"/>
    <property type="match status" value="1"/>
</dbReference>
<evidence type="ECO:0000256" key="5">
    <source>
        <dbReference type="SAM" id="Coils"/>
    </source>
</evidence>
<evidence type="ECO:0000256" key="3">
    <source>
        <dbReference type="ARBA" id="ARBA00023038"/>
    </source>
</evidence>
<feature type="region of interest" description="Disordered" evidence="6">
    <location>
        <begin position="1449"/>
        <end position="1468"/>
    </location>
</feature>
<dbReference type="Gene3D" id="1.10.418.10">
    <property type="entry name" value="Calponin-like domain"/>
    <property type="match status" value="1"/>
</dbReference>
<feature type="compositionally biased region" description="Basic and acidic residues" evidence="6">
    <location>
        <begin position="883"/>
        <end position="892"/>
    </location>
</feature>
<feature type="non-terminal residue" evidence="9">
    <location>
        <position position="1624"/>
    </location>
</feature>
<evidence type="ECO:0000256" key="1">
    <source>
        <dbReference type="ARBA" id="ARBA00022723"/>
    </source>
</evidence>
<sequence length="1624" mass="186313">DNINIFLKACENIGLKEAQLFHPGDLQDLSNRVTVKPEETNRRVKNVLITLYWLGRKAQSDPDYNGPYLNLKAFEKLLGQALTKALEESSQPSRSGRDSGYGDIWYVDRGEPFSSSAIHKRDDSFDSLDSFGSRSCTSFSSDITLKGGSEGCDSDTDLELPSKMHDSHKDDRSYRRISVIEPKPITDFNRFLPNKNKQTAYVPAPLRKRRTERNEDNRRSWASPVFTESDGTFSSNQRRQRQLDTKEENKPRVNNPSQLSGYFDEDEEEVGIPNIEKDDLYFRKLNSSAPNTVVAFDKFLPKFWTPEEELLWKKIKKSSFKPWYKEIQGFSQFSLLQALQKYTDYVSSEMETRIDPTSGPRLIKCRKNVSFIPGGKQGDEENGYLYPDLENDDLFVRKTGAFHVNQVVLQDPRYLKKFSEQEPPLEGEIILQPREGQTVIPDLEKDDMIFRKVLAQKKEVPLSGAPDKYHPALFPDPWSLPEEIRSKFLCLLEKNAIPEERKSNGRVLSPSLHHKKDDMLTRKIESWKVGGNVQPVNFIPGPCSEEDWKKWEAIREASKVRHKKRQMVERSVLFSLSRSKSLNDVSAEELQTMRKIRYEELQKIKEQLQEQDLKWQEDLAKWKSRRKSYTSELQKKKEEREEIERRASEVSGRSTKSLKEMQQERWRTLGLPVFWVTWYFNRLCSHREEGDQDSYEQQKQEPNWTYSLNDDVFSEEKAPSTAAKDWSAGRDYHLEEDPSYSTKDSRSVHATQAAKESLLESSAAREAPAPPQSRPQEREQSPALLSTRYSVNAQTGSAQVSASLPRTYQKTDTSRLTSVVTPRPFGVHSRGISSLPRSFTMDDAQKYNGEVEKSKRTQTLFTSMSFSQPDSAHSLSTGAFGSRGEKEEEEKGVQSTPPPSLALALESRDQDAGSRIPKPEYGIPPDSLSLASSAEIASSTEPKDSKSMEQFSEMRISINQRPGHSRSFGFTTNWSSSGAIVQTVEEGSPAALCQLHVDDEIIAVNGTKVSHMDYSQWEEAISRALETGNLVMDVRRYGKNGTSENKWIDATSGEKVSNASTLSTIRDYSSSLQSSDTETKLINGMQGDLGSNEQRASEPISLKNLKRRSQFFEQGGPEPAMPDLPVPSISAPSRRVWDQEEERKRQEKWQKEQDRLLQEKYQREQEKLREEWLRAKQEAEKESSKYFDEEQTVLTLNTTSITSQAPPVSSWRASPEANAPEEPERDGENELAGSLLREDEERRRLQEEQRIQEEAARRFEHEQREQQELELERQRREREQQYAEEQRRQHKEREQQYAEEQRRQHKEREQQYAEEQRRQAEMEEQRRQERQREAPVEVPQYQRHYEHYEVSKTIEDRAGNPVIDRSKSKSTTELNEFNRIRNGTQSKYSERSWNMGESQKKSQKEQNLSAAELERQQILQEMRKKTSLHTDSSWIRQRSASIHKEPVSLYSSSMRRGESLDNLDSSGMRSWRHHSWLNQSASSSSLSSTQDLSRPVSTSNRAYMCTPSSSKAPPVATSARAPSTSQTAPRAQSPLSASQPGSQTRSRSVSGKKICSYCNNILGKGAAMIIESLGLCYHLHCFKCVACGCDLGGSRSGAEVRIRNNQLFCNDCYIRFKSKAIQLQ</sequence>
<feature type="compositionally biased region" description="Polar residues" evidence="6">
    <location>
        <begin position="1495"/>
        <end position="1511"/>
    </location>
</feature>
<dbReference type="FunFam" id="2.10.110.10:FF:000041">
    <property type="entry name" value="LIM and calponin homology domains 1"/>
    <property type="match status" value="1"/>
</dbReference>
<dbReference type="PANTHER" id="PTHR46767">
    <property type="entry name" value="LIM DOMAIN ONLY PROTEIN 7"/>
    <property type="match status" value="1"/>
</dbReference>
<feature type="region of interest" description="Disordered" evidence="6">
    <location>
        <begin position="633"/>
        <end position="659"/>
    </location>
</feature>
<name>A0A851QR33_TYCCO</name>
<feature type="compositionally biased region" description="Basic and acidic residues" evidence="6">
    <location>
        <begin position="160"/>
        <end position="174"/>
    </location>
</feature>
<dbReference type="SUPFAM" id="SSF50156">
    <property type="entry name" value="PDZ domain-like"/>
    <property type="match status" value="1"/>
</dbReference>
<feature type="region of interest" description="Disordered" evidence="6">
    <location>
        <begin position="199"/>
        <end position="268"/>
    </location>
</feature>
<keyword evidence="1 4" id="KW-0479">Metal-binding</keyword>
<evidence type="ECO:0000313" key="10">
    <source>
        <dbReference type="Proteomes" id="UP000631545"/>
    </source>
</evidence>
<dbReference type="PANTHER" id="PTHR46767:SF1">
    <property type="entry name" value="LIM DOMAIN ONLY PROTEIN 7"/>
    <property type="match status" value="1"/>
</dbReference>
<feature type="domain" description="PDZ" evidence="8">
    <location>
        <begin position="955"/>
        <end position="1036"/>
    </location>
</feature>
<dbReference type="InterPro" id="IPR031865">
    <property type="entry name" value="DUF4757"/>
</dbReference>
<dbReference type="SMART" id="SM00228">
    <property type="entry name" value="PDZ"/>
    <property type="match status" value="1"/>
</dbReference>
<dbReference type="GO" id="GO:0030155">
    <property type="term" value="P:regulation of cell adhesion"/>
    <property type="evidence" value="ECO:0007669"/>
    <property type="project" value="InterPro"/>
</dbReference>
<feature type="region of interest" description="Disordered" evidence="6">
    <location>
        <begin position="1480"/>
        <end position="1547"/>
    </location>
</feature>
<feature type="coiled-coil region" evidence="5">
    <location>
        <begin position="1139"/>
        <end position="1182"/>
    </location>
</feature>
<feature type="region of interest" description="Disordered" evidence="6">
    <location>
        <begin position="735"/>
        <end position="833"/>
    </location>
</feature>
<dbReference type="PROSITE" id="PS50023">
    <property type="entry name" value="LIM_DOMAIN_2"/>
    <property type="match status" value="1"/>
</dbReference>
<dbReference type="GO" id="GO:0046872">
    <property type="term" value="F:metal ion binding"/>
    <property type="evidence" value="ECO:0007669"/>
    <property type="project" value="UniProtKB-KW"/>
</dbReference>
<dbReference type="Gene3D" id="2.30.42.10">
    <property type="match status" value="1"/>
</dbReference>
<evidence type="ECO:0000256" key="2">
    <source>
        <dbReference type="ARBA" id="ARBA00022833"/>
    </source>
</evidence>
<dbReference type="PROSITE" id="PS00478">
    <property type="entry name" value="LIM_DOMAIN_1"/>
    <property type="match status" value="1"/>
</dbReference>
<feature type="compositionally biased region" description="Polar residues" evidence="6">
    <location>
        <begin position="783"/>
        <end position="820"/>
    </location>
</feature>
<dbReference type="Pfam" id="PF00412">
    <property type="entry name" value="LIM"/>
    <property type="match status" value="1"/>
</dbReference>
<dbReference type="GO" id="GO:0023051">
    <property type="term" value="P:regulation of signaling"/>
    <property type="evidence" value="ECO:0007669"/>
    <property type="project" value="InterPro"/>
</dbReference>
<feature type="region of interest" description="Disordered" evidence="6">
    <location>
        <begin position="1112"/>
        <end position="1139"/>
    </location>
</feature>